<feature type="domain" description="HTH gntR-type" evidence="5">
    <location>
        <begin position="12"/>
        <end position="80"/>
    </location>
</feature>
<proteinExistence type="predicted"/>
<accession>A0A0P7XQ41</accession>
<dbReference type="GO" id="GO:0045892">
    <property type="term" value="P:negative regulation of DNA-templated transcription"/>
    <property type="evidence" value="ECO:0007669"/>
    <property type="project" value="TreeGrafter"/>
</dbReference>
<dbReference type="PROSITE" id="PS50949">
    <property type="entry name" value="HTH_GNTR"/>
    <property type="match status" value="1"/>
</dbReference>
<evidence type="ECO:0000256" key="4">
    <source>
        <dbReference type="SAM" id="MobiDB-lite"/>
    </source>
</evidence>
<dbReference type="InterPro" id="IPR036390">
    <property type="entry name" value="WH_DNA-bd_sf"/>
</dbReference>
<organism evidence="6 8">
    <name type="scientific">Saliniramus fredricksonii</name>
    <dbReference type="NCBI Taxonomy" id="1653334"/>
    <lineage>
        <taxon>Bacteria</taxon>
        <taxon>Pseudomonadati</taxon>
        <taxon>Pseudomonadota</taxon>
        <taxon>Alphaproteobacteria</taxon>
        <taxon>Hyphomicrobiales</taxon>
        <taxon>Salinarimonadaceae</taxon>
        <taxon>Saliniramus</taxon>
    </lineage>
</organism>
<feature type="compositionally biased region" description="Polar residues" evidence="4">
    <location>
        <begin position="258"/>
        <end position="279"/>
    </location>
</feature>
<name>A0A0P7XQ41_9HYPH</name>
<dbReference type="Proteomes" id="UP000182800">
    <property type="component" value="Unassembled WGS sequence"/>
</dbReference>
<dbReference type="Gene3D" id="3.40.1410.10">
    <property type="entry name" value="Chorismate lyase-like"/>
    <property type="match status" value="1"/>
</dbReference>
<dbReference type="SMART" id="SM00345">
    <property type="entry name" value="HTH_GNTR"/>
    <property type="match status" value="1"/>
</dbReference>
<dbReference type="CDD" id="cd07377">
    <property type="entry name" value="WHTH_GntR"/>
    <property type="match status" value="1"/>
</dbReference>
<comment type="caution">
    <text evidence="6">The sequence shown here is derived from an EMBL/GenBank/DDBJ whole genome shotgun (WGS) entry which is preliminary data.</text>
</comment>
<evidence type="ECO:0000313" key="6">
    <source>
        <dbReference type="EMBL" id="KPQ09651.1"/>
    </source>
</evidence>
<evidence type="ECO:0000313" key="8">
    <source>
        <dbReference type="Proteomes" id="UP000050497"/>
    </source>
</evidence>
<dbReference type="STRING" id="1653334.GA0071312_0289"/>
<dbReference type="EMBL" id="LJSX01000024">
    <property type="protein sequence ID" value="KPQ09651.1"/>
    <property type="molecule type" value="Genomic_DNA"/>
</dbReference>
<dbReference type="InterPro" id="IPR011663">
    <property type="entry name" value="UTRA"/>
</dbReference>
<dbReference type="Pfam" id="PF07702">
    <property type="entry name" value="UTRA"/>
    <property type="match status" value="1"/>
</dbReference>
<reference evidence="7 9" key="2">
    <citation type="submission" date="2016-08" db="EMBL/GenBank/DDBJ databases">
        <authorList>
            <person name="Varghese N."/>
            <person name="Submissions Spin"/>
        </authorList>
    </citation>
    <scope>NUCLEOTIDE SEQUENCE [LARGE SCALE GENOMIC DNA]</scope>
    <source>
        <strain evidence="7 9">HL-109</strain>
    </source>
</reference>
<dbReference type="PATRIC" id="fig|1653334.4.peg.613"/>
<dbReference type="SUPFAM" id="SSF64288">
    <property type="entry name" value="Chorismate lyase-like"/>
    <property type="match status" value="1"/>
</dbReference>
<evidence type="ECO:0000256" key="1">
    <source>
        <dbReference type="ARBA" id="ARBA00023015"/>
    </source>
</evidence>
<keyword evidence="2" id="KW-0238">DNA-binding</keyword>
<dbReference type="InterPro" id="IPR000524">
    <property type="entry name" value="Tscrpt_reg_HTH_GntR"/>
</dbReference>
<dbReference type="Gene3D" id="1.10.10.10">
    <property type="entry name" value="Winged helix-like DNA-binding domain superfamily/Winged helix DNA-binding domain"/>
    <property type="match status" value="1"/>
</dbReference>
<dbReference type="SMART" id="SM00866">
    <property type="entry name" value="UTRA"/>
    <property type="match status" value="1"/>
</dbReference>
<dbReference type="GO" id="GO:0003677">
    <property type="term" value="F:DNA binding"/>
    <property type="evidence" value="ECO:0007669"/>
    <property type="project" value="UniProtKB-KW"/>
</dbReference>
<evidence type="ECO:0000313" key="7">
    <source>
        <dbReference type="EMBL" id="SCC78445.1"/>
    </source>
</evidence>
<evidence type="ECO:0000256" key="2">
    <source>
        <dbReference type="ARBA" id="ARBA00023125"/>
    </source>
</evidence>
<dbReference type="InterPro" id="IPR028978">
    <property type="entry name" value="Chorismate_lyase_/UTRA_dom_sf"/>
</dbReference>
<dbReference type="InterPro" id="IPR050679">
    <property type="entry name" value="Bact_HTH_transcr_reg"/>
</dbReference>
<dbReference type="Proteomes" id="UP000050497">
    <property type="component" value="Unassembled WGS sequence"/>
</dbReference>
<dbReference type="PANTHER" id="PTHR44846">
    <property type="entry name" value="MANNOSYL-D-GLYCERATE TRANSPORT/METABOLISM SYSTEM REPRESSOR MNGR-RELATED"/>
    <property type="match status" value="1"/>
</dbReference>
<feature type="region of interest" description="Disordered" evidence="4">
    <location>
        <begin position="253"/>
        <end position="279"/>
    </location>
</feature>
<protein>
    <submittedName>
        <fullName evidence="6">GntR family transcriptional regulator</fullName>
    </submittedName>
    <submittedName>
        <fullName evidence="7">Transcriptional regulator, GntR family</fullName>
    </submittedName>
</protein>
<evidence type="ECO:0000256" key="3">
    <source>
        <dbReference type="ARBA" id="ARBA00023163"/>
    </source>
</evidence>
<dbReference type="PRINTS" id="PR00035">
    <property type="entry name" value="HTHGNTR"/>
</dbReference>
<dbReference type="RefSeq" id="WP_238947051.1">
    <property type="nucleotide sequence ID" value="NZ_FMBM01000001.1"/>
</dbReference>
<dbReference type="EMBL" id="FMBM01000001">
    <property type="protein sequence ID" value="SCC78445.1"/>
    <property type="molecule type" value="Genomic_DNA"/>
</dbReference>
<reference evidence="6 8" key="1">
    <citation type="submission" date="2015-09" db="EMBL/GenBank/DDBJ databases">
        <title>Identification and resolution of microdiversity through metagenomic sequencing of parallel consortia.</title>
        <authorList>
            <person name="Nelson W.C."/>
            <person name="Romine M.F."/>
            <person name="Lindemann S.R."/>
        </authorList>
    </citation>
    <scope>NUCLEOTIDE SEQUENCE [LARGE SCALE GENOMIC DNA]</scope>
    <source>
        <strain evidence="6">HL-109</strain>
    </source>
</reference>
<gene>
    <name evidence="7" type="ORF">GA0071312_0289</name>
    <name evidence="6" type="ORF">HLUCCO17_14040</name>
</gene>
<dbReference type="Pfam" id="PF00392">
    <property type="entry name" value="GntR"/>
    <property type="match status" value="1"/>
</dbReference>
<dbReference type="PANTHER" id="PTHR44846:SF1">
    <property type="entry name" value="MANNOSYL-D-GLYCERATE TRANSPORT_METABOLISM SYSTEM REPRESSOR MNGR-RELATED"/>
    <property type="match status" value="1"/>
</dbReference>
<sequence length="279" mass="29750">MEQAGAILTPDGGKAQRVYLLLRDEIVSGTHAAGAALPGELKLAELFAVSRVTIRRALDGLVADGLVERRAGSGTIVRAREPHQAITADFATLMPQVVAMGQATTARLLAFSYCTPPPAIAEALHLGPQERVQRAVRVRMMEGAPFSHLTTHVPEDVAQNYSEADLATTPLFRLLERSGVRVDHATQSISATLATPDVAEALDLATGAALIALTRVVHDAQGRGVEHLSALYRPDRYRLEMTLDRVGEPGARRWLPVTTPQQGMSAAGKSSIQSGEAAE</sequence>
<dbReference type="GO" id="GO:0003700">
    <property type="term" value="F:DNA-binding transcription factor activity"/>
    <property type="evidence" value="ECO:0007669"/>
    <property type="project" value="InterPro"/>
</dbReference>
<dbReference type="AlphaFoldDB" id="A0A0P7XQ41"/>
<evidence type="ECO:0000259" key="5">
    <source>
        <dbReference type="PROSITE" id="PS50949"/>
    </source>
</evidence>
<dbReference type="InterPro" id="IPR036388">
    <property type="entry name" value="WH-like_DNA-bd_sf"/>
</dbReference>
<keyword evidence="3" id="KW-0804">Transcription</keyword>
<evidence type="ECO:0000313" key="9">
    <source>
        <dbReference type="Proteomes" id="UP000182800"/>
    </source>
</evidence>
<dbReference type="SUPFAM" id="SSF46785">
    <property type="entry name" value="Winged helix' DNA-binding domain"/>
    <property type="match status" value="1"/>
</dbReference>
<keyword evidence="9" id="KW-1185">Reference proteome</keyword>
<keyword evidence="1" id="KW-0805">Transcription regulation</keyword>